<gene>
    <name evidence="2" type="ORF">EDD18DRAFT_1139619</name>
</gene>
<name>A0AA39TW71_9AGAR</name>
<proteinExistence type="predicted"/>
<organism evidence="2 3">
    <name type="scientific">Armillaria luteobubalina</name>
    <dbReference type="NCBI Taxonomy" id="153913"/>
    <lineage>
        <taxon>Eukaryota</taxon>
        <taxon>Fungi</taxon>
        <taxon>Dikarya</taxon>
        <taxon>Basidiomycota</taxon>
        <taxon>Agaricomycotina</taxon>
        <taxon>Agaricomycetes</taxon>
        <taxon>Agaricomycetidae</taxon>
        <taxon>Agaricales</taxon>
        <taxon>Marasmiineae</taxon>
        <taxon>Physalacriaceae</taxon>
        <taxon>Armillaria</taxon>
    </lineage>
</organism>
<keyword evidence="3" id="KW-1185">Reference proteome</keyword>
<reference evidence="2" key="1">
    <citation type="submission" date="2023-06" db="EMBL/GenBank/DDBJ databases">
        <authorList>
            <consortium name="Lawrence Berkeley National Laboratory"/>
            <person name="Ahrendt S."/>
            <person name="Sahu N."/>
            <person name="Indic B."/>
            <person name="Wong-Bajracharya J."/>
            <person name="Merenyi Z."/>
            <person name="Ke H.-M."/>
            <person name="Monk M."/>
            <person name="Kocsube S."/>
            <person name="Drula E."/>
            <person name="Lipzen A."/>
            <person name="Balint B."/>
            <person name="Henrissat B."/>
            <person name="Andreopoulos B."/>
            <person name="Martin F.M."/>
            <person name="Harder C.B."/>
            <person name="Rigling D."/>
            <person name="Ford K.L."/>
            <person name="Foster G.D."/>
            <person name="Pangilinan J."/>
            <person name="Papanicolaou A."/>
            <person name="Barry K."/>
            <person name="LaButti K."/>
            <person name="Viragh M."/>
            <person name="Koriabine M."/>
            <person name="Yan M."/>
            <person name="Riley R."/>
            <person name="Champramary S."/>
            <person name="Plett K.L."/>
            <person name="Tsai I.J."/>
            <person name="Slot J."/>
            <person name="Sipos G."/>
            <person name="Plett J."/>
            <person name="Nagy L.G."/>
            <person name="Grigoriev I.V."/>
        </authorList>
    </citation>
    <scope>NUCLEOTIDE SEQUENCE</scope>
    <source>
        <strain evidence="2">HWK02</strain>
    </source>
</reference>
<protein>
    <submittedName>
        <fullName evidence="2">Uncharacterized protein</fullName>
    </submittedName>
</protein>
<comment type="caution">
    <text evidence="2">The sequence shown here is derived from an EMBL/GenBank/DDBJ whole genome shotgun (WGS) entry which is preliminary data.</text>
</comment>
<dbReference type="EMBL" id="JAUEPU010000005">
    <property type="protein sequence ID" value="KAK0502181.1"/>
    <property type="molecule type" value="Genomic_DNA"/>
</dbReference>
<keyword evidence="1" id="KW-0812">Transmembrane</keyword>
<feature type="non-terminal residue" evidence="2">
    <location>
        <position position="104"/>
    </location>
</feature>
<dbReference type="AlphaFoldDB" id="A0AA39TW71"/>
<feature type="transmembrane region" description="Helical" evidence="1">
    <location>
        <begin position="71"/>
        <end position="94"/>
    </location>
</feature>
<evidence type="ECO:0000256" key="1">
    <source>
        <dbReference type="SAM" id="Phobius"/>
    </source>
</evidence>
<sequence>MYRRCKNSVSFTYVLHLEAAVRGKPYLMFCVVMVSTFVFWRCLAIHLRGSRYPSMFYIWPLQGFIISGQRIYICCALIILTKLGCHYVLLLYFIQSRTFCLFSS</sequence>
<feature type="transmembrane region" description="Helical" evidence="1">
    <location>
        <begin position="26"/>
        <end position="47"/>
    </location>
</feature>
<dbReference type="Proteomes" id="UP001175228">
    <property type="component" value="Unassembled WGS sequence"/>
</dbReference>
<accession>A0AA39TW71</accession>
<evidence type="ECO:0000313" key="2">
    <source>
        <dbReference type="EMBL" id="KAK0502181.1"/>
    </source>
</evidence>
<evidence type="ECO:0000313" key="3">
    <source>
        <dbReference type="Proteomes" id="UP001175228"/>
    </source>
</evidence>
<keyword evidence="1" id="KW-0472">Membrane</keyword>
<keyword evidence="1" id="KW-1133">Transmembrane helix</keyword>